<keyword evidence="4" id="KW-0547">Nucleotide-binding</keyword>
<proteinExistence type="predicted"/>
<dbReference type="SUPFAM" id="SSF56112">
    <property type="entry name" value="Protein kinase-like (PK-like)"/>
    <property type="match status" value="1"/>
</dbReference>
<dbReference type="PANTHER" id="PTHR45998:SF2">
    <property type="entry name" value="SERINE_THREONINE-PROTEIN KINASE 16"/>
    <property type="match status" value="1"/>
</dbReference>
<dbReference type="GO" id="GO:0005524">
    <property type="term" value="F:ATP binding"/>
    <property type="evidence" value="ECO:0007669"/>
    <property type="project" value="UniProtKB-KW"/>
</dbReference>
<dbReference type="GO" id="GO:0004674">
    <property type="term" value="F:protein serine/threonine kinase activity"/>
    <property type="evidence" value="ECO:0007669"/>
    <property type="project" value="UniProtKB-KW"/>
</dbReference>
<organism evidence="12">
    <name type="scientific">Amphora coffeiformis</name>
    <dbReference type="NCBI Taxonomy" id="265554"/>
    <lineage>
        <taxon>Eukaryota</taxon>
        <taxon>Sar</taxon>
        <taxon>Stramenopiles</taxon>
        <taxon>Ochrophyta</taxon>
        <taxon>Bacillariophyta</taxon>
        <taxon>Bacillariophyceae</taxon>
        <taxon>Bacillariophycidae</taxon>
        <taxon>Thalassiophysales</taxon>
        <taxon>Catenulaceae</taxon>
        <taxon>Amphora</taxon>
    </lineage>
</organism>
<reference evidence="12" key="1">
    <citation type="submission" date="2021-01" db="EMBL/GenBank/DDBJ databases">
        <authorList>
            <person name="Corre E."/>
            <person name="Pelletier E."/>
            <person name="Niang G."/>
            <person name="Scheremetjew M."/>
            <person name="Finn R."/>
            <person name="Kale V."/>
            <person name="Holt S."/>
            <person name="Cochrane G."/>
            <person name="Meng A."/>
            <person name="Brown T."/>
            <person name="Cohen L."/>
        </authorList>
    </citation>
    <scope>NUCLEOTIDE SEQUENCE</scope>
    <source>
        <strain evidence="12">CCMP127</strain>
    </source>
</reference>
<dbReference type="Pfam" id="PF00069">
    <property type="entry name" value="Pkinase"/>
    <property type="match status" value="1"/>
</dbReference>
<dbReference type="InterPro" id="IPR008271">
    <property type="entry name" value="Ser/Thr_kinase_AS"/>
</dbReference>
<feature type="chain" id="PRO_5031404660" description="non-specific serine/threonine protein kinase" evidence="10">
    <location>
        <begin position="19"/>
        <end position="392"/>
    </location>
</feature>
<dbReference type="Gene3D" id="1.10.510.10">
    <property type="entry name" value="Transferase(Phosphotransferase) domain 1"/>
    <property type="match status" value="1"/>
</dbReference>
<evidence type="ECO:0000256" key="1">
    <source>
        <dbReference type="ARBA" id="ARBA00012513"/>
    </source>
</evidence>
<dbReference type="PROSITE" id="PS00108">
    <property type="entry name" value="PROTEIN_KINASE_ST"/>
    <property type="match status" value="1"/>
</dbReference>
<feature type="compositionally biased region" description="Polar residues" evidence="9">
    <location>
        <begin position="130"/>
        <end position="140"/>
    </location>
</feature>
<dbReference type="EC" id="2.7.11.1" evidence="1"/>
<evidence type="ECO:0000256" key="3">
    <source>
        <dbReference type="ARBA" id="ARBA00022679"/>
    </source>
</evidence>
<keyword evidence="6" id="KW-0067">ATP-binding</keyword>
<feature type="signal peptide" evidence="10">
    <location>
        <begin position="1"/>
        <end position="18"/>
    </location>
</feature>
<sequence>MLASLWKLLNSLWQALERVWESWTAPSLVVGNYQVRVGKKIAEGGFSWVFKATDQSTGRKYALKRIHCPDPEILRACKEEAAVHNAVQGDPHTMELLGMTIEKQTCYMLFPLYAHSLRDIVNRRTGVLDANSTKSTSSHNHPYGRSSTSMSSSSYKEPAPWPELRALQLFHGIMMGIKALHDAGYSHRDIKCENVLLDNEDEPVLMDFGSAGPLEAPIETRAKVRNMVEQASQHTTLPYRPPELLEGGLRPGDAPVDYRKVDVWSAGCTLFAMLYGASPFEGEFSRQSGRFRVTDCTPLSILKDELPRPPPQASSASWYSAATIQLIQDMLRPNRQERATVDQALDRLRHVITDLGGNWQTTVFRDFADDDGDEYDEEEAGGIVLIGRQRRV</sequence>
<accession>A0A7S3LF63</accession>
<dbReference type="GO" id="GO:0005737">
    <property type="term" value="C:cytoplasm"/>
    <property type="evidence" value="ECO:0007669"/>
    <property type="project" value="TreeGrafter"/>
</dbReference>
<evidence type="ECO:0000256" key="2">
    <source>
        <dbReference type="ARBA" id="ARBA00022527"/>
    </source>
</evidence>
<comment type="catalytic activity">
    <reaction evidence="7">
        <text>L-threonyl-[protein] + ATP = O-phospho-L-threonyl-[protein] + ADP + H(+)</text>
        <dbReference type="Rhea" id="RHEA:46608"/>
        <dbReference type="Rhea" id="RHEA-COMP:11060"/>
        <dbReference type="Rhea" id="RHEA-COMP:11605"/>
        <dbReference type="ChEBI" id="CHEBI:15378"/>
        <dbReference type="ChEBI" id="CHEBI:30013"/>
        <dbReference type="ChEBI" id="CHEBI:30616"/>
        <dbReference type="ChEBI" id="CHEBI:61977"/>
        <dbReference type="ChEBI" id="CHEBI:456216"/>
        <dbReference type="EC" id="2.7.11.1"/>
    </reaction>
</comment>
<keyword evidence="10" id="KW-0732">Signal</keyword>
<evidence type="ECO:0000256" key="6">
    <source>
        <dbReference type="ARBA" id="ARBA00022840"/>
    </source>
</evidence>
<dbReference type="EMBL" id="HBIM01024278">
    <property type="protein sequence ID" value="CAE0421343.1"/>
    <property type="molecule type" value="Transcribed_RNA"/>
</dbReference>
<protein>
    <recommendedName>
        <fullName evidence="1">non-specific serine/threonine protein kinase</fullName>
        <ecNumber evidence="1">2.7.11.1</ecNumber>
    </recommendedName>
</protein>
<name>A0A7S3LF63_9STRA</name>
<dbReference type="PROSITE" id="PS50011">
    <property type="entry name" value="PROTEIN_KINASE_DOM"/>
    <property type="match status" value="1"/>
</dbReference>
<evidence type="ECO:0000256" key="9">
    <source>
        <dbReference type="SAM" id="MobiDB-lite"/>
    </source>
</evidence>
<gene>
    <name evidence="12" type="ORF">ACOF00016_LOCUS17985</name>
</gene>
<evidence type="ECO:0000256" key="10">
    <source>
        <dbReference type="SAM" id="SignalP"/>
    </source>
</evidence>
<evidence type="ECO:0000313" key="12">
    <source>
        <dbReference type="EMBL" id="CAE0421343.1"/>
    </source>
</evidence>
<keyword evidence="5" id="KW-0418">Kinase</keyword>
<dbReference type="InterPro" id="IPR000719">
    <property type="entry name" value="Prot_kinase_dom"/>
</dbReference>
<evidence type="ECO:0000259" key="11">
    <source>
        <dbReference type="PROSITE" id="PS50011"/>
    </source>
</evidence>
<dbReference type="SMART" id="SM00220">
    <property type="entry name" value="S_TKc"/>
    <property type="match status" value="1"/>
</dbReference>
<comment type="catalytic activity">
    <reaction evidence="8">
        <text>L-seryl-[protein] + ATP = O-phospho-L-seryl-[protein] + ADP + H(+)</text>
        <dbReference type="Rhea" id="RHEA:17989"/>
        <dbReference type="Rhea" id="RHEA-COMP:9863"/>
        <dbReference type="Rhea" id="RHEA-COMP:11604"/>
        <dbReference type="ChEBI" id="CHEBI:15378"/>
        <dbReference type="ChEBI" id="CHEBI:29999"/>
        <dbReference type="ChEBI" id="CHEBI:30616"/>
        <dbReference type="ChEBI" id="CHEBI:83421"/>
        <dbReference type="ChEBI" id="CHEBI:456216"/>
        <dbReference type="EC" id="2.7.11.1"/>
    </reaction>
</comment>
<evidence type="ECO:0000256" key="7">
    <source>
        <dbReference type="ARBA" id="ARBA00047899"/>
    </source>
</evidence>
<evidence type="ECO:0000256" key="5">
    <source>
        <dbReference type="ARBA" id="ARBA00022777"/>
    </source>
</evidence>
<evidence type="ECO:0000256" key="4">
    <source>
        <dbReference type="ARBA" id="ARBA00022741"/>
    </source>
</evidence>
<feature type="domain" description="Protein kinase" evidence="11">
    <location>
        <begin position="35"/>
        <end position="353"/>
    </location>
</feature>
<dbReference type="Gene3D" id="3.30.200.20">
    <property type="entry name" value="Phosphorylase Kinase, domain 1"/>
    <property type="match status" value="1"/>
</dbReference>
<keyword evidence="2" id="KW-0723">Serine/threonine-protein kinase</keyword>
<evidence type="ECO:0000256" key="8">
    <source>
        <dbReference type="ARBA" id="ARBA00048679"/>
    </source>
</evidence>
<dbReference type="InterPro" id="IPR052239">
    <property type="entry name" value="Ser/Thr-specific_kinases"/>
</dbReference>
<keyword evidence="3" id="KW-0808">Transferase</keyword>
<dbReference type="AlphaFoldDB" id="A0A7S3LF63"/>
<feature type="region of interest" description="Disordered" evidence="9">
    <location>
        <begin position="130"/>
        <end position="157"/>
    </location>
</feature>
<dbReference type="PANTHER" id="PTHR45998">
    <property type="entry name" value="SERINE/THREONINE-PROTEIN KINASE 16"/>
    <property type="match status" value="1"/>
</dbReference>
<dbReference type="InterPro" id="IPR011009">
    <property type="entry name" value="Kinase-like_dom_sf"/>
</dbReference>